<reference evidence="13" key="2">
    <citation type="submission" date="2014-03" db="EMBL/GenBank/DDBJ databases">
        <title>The whipworm genome and dual-species transcriptomics of an intimate host-pathogen interaction.</title>
        <authorList>
            <person name="Foth B.J."/>
            <person name="Tsai I.J."/>
            <person name="Reid A.J."/>
            <person name="Bancroft A.J."/>
            <person name="Nichol S."/>
            <person name="Tracey A."/>
            <person name="Holroyd N."/>
            <person name="Cotton J.A."/>
            <person name="Stanley E.J."/>
            <person name="Zarowiecki M."/>
            <person name="Liu J.Z."/>
            <person name="Huckvale T."/>
            <person name="Cooper P.J."/>
            <person name="Grencis R.K."/>
            <person name="Berriman M."/>
        </authorList>
    </citation>
    <scope>NUCLEOTIDE SEQUENCE [LARGE SCALE GENOMIC DNA]</scope>
    <source>
        <strain evidence="13">Edinburgh</strain>
    </source>
</reference>
<dbReference type="InterPro" id="IPR040234">
    <property type="entry name" value="QC/QCL"/>
</dbReference>
<evidence type="ECO:0000259" key="12">
    <source>
        <dbReference type="Pfam" id="PF04389"/>
    </source>
</evidence>
<evidence type="ECO:0000256" key="8">
    <source>
        <dbReference type="ARBA" id="ARBA00022723"/>
    </source>
</evidence>
<sequence length="338" mass="38930">MLQIRATTAAAHSTYLWHSQWLANQVSHRPSFYNRNQLESLCALNNSSRLKNYLKPILVSRPVSSDNHTRVGKYLAKTMESLGYVVEAKPFTVTTPVGMKTFTNIIATLNPTAPRRLTLACHYDSKDFRPQFDFVGATDSAVPCALLLDVADSIQQFVCNRSAKDLTLQLIFFDGEEAFKEWSHSDSLYGSRQLASKWAQEQYPPYYPNPKRELDRMDVFVLLDLMGAQNPNFYAHQQYTFLKVYRLLPETESQLKSIKGCLHEAPAMFHYHTVRAFVEDDHLPFLERGVRVVHLIPLPFPSVWHTREDDEPVLHYPTIDNLATIFRVFVSRYLNIII</sequence>
<evidence type="ECO:0000256" key="11">
    <source>
        <dbReference type="ARBA" id="ARBA00023315"/>
    </source>
</evidence>
<evidence type="ECO:0000256" key="2">
    <source>
        <dbReference type="ARBA" id="ARBA00004613"/>
    </source>
</evidence>
<name>A0A5S6Q069_TRIMR</name>
<keyword evidence="10" id="KW-1015">Disulfide bond</keyword>
<keyword evidence="7" id="KW-0808">Transferase</keyword>
<dbReference type="GO" id="GO:0016603">
    <property type="term" value="F:glutaminyl-peptide cyclotransferase activity"/>
    <property type="evidence" value="ECO:0007669"/>
    <property type="project" value="UniProtKB-EC"/>
</dbReference>
<dbReference type="InterPro" id="IPR007484">
    <property type="entry name" value="Peptidase_M28"/>
</dbReference>
<comment type="catalytic activity">
    <reaction evidence="1">
        <text>N-terminal L-glutaminyl-[peptide] = N-terminal 5-oxo-L-prolyl-[peptide] + NH4(+)</text>
        <dbReference type="Rhea" id="RHEA:23652"/>
        <dbReference type="Rhea" id="RHEA-COMP:11736"/>
        <dbReference type="Rhea" id="RHEA-COMP:11846"/>
        <dbReference type="ChEBI" id="CHEBI:28938"/>
        <dbReference type="ChEBI" id="CHEBI:64722"/>
        <dbReference type="ChEBI" id="CHEBI:87215"/>
        <dbReference type="EC" id="2.3.2.5"/>
    </reaction>
</comment>
<dbReference type="WBParaSite" id="TMUE_0000000544.1">
    <property type="protein sequence ID" value="TMUE_0000000544.1"/>
    <property type="gene ID" value="WBGene00296484"/>
</dbReference>
<proteinExistence type="inferred from homology"/>
<dbReference type="CDD" id="cd03880">
    <property type="entry name" value="M28_QC_like"/>
    <property type="match status" value="1"/>
</dbReference>
<dbReference type="PANTHER" id="PTHR12283:SF6">
    <property type="entry name" value="GLUTAMINYL-PEPTIDE CYCLOTRANSFERASE-RELATED"/>
    <property type="match status" value="1"/>
</dbReference>
<reference evidence="13" key="1">
    <citation type="submission" date="2013-11" db="EMBL/GenBank/DDBJ databases">
        <authorList>
            <person name="Aslett M."/>
        </authorList>
    </citation>
    <scope>NUCLEOTIDE SEQUENCE [LARGE SCALE GENOMIC DNA]</scope>
    <source>
        <strain evidence="13">Edinburgh</strain>
    </source>
</reference>
<dbReference type="GO" id="GO:0005576">
    <property type="term" value="C:extracellular region"/>
    <property type="evidence" value="ECO:0007669"/>
    <property type="project" value="UniProtKB-SubCell"/>
</dbReference>
<evidence type="ECO:0000256" key="4">
    <source>
        <dbReference type="ARBA" id="ARBA00012012"/>
    </source>
</evidence>
<evidence type="ECO:0000256" key="1">
    <source>
        <dbReference type="ARBA" id="ARBA00000001"/>
    </source>
</evidence>
<keyword evidence="11" id="KW-0012">Acyltransferase</keyword>
<evidence type="ECO:0000256" key="5">
    <source>
        <dbReference type="ARBA" id="ARBA00016861"/>
    </source>
</evidence>
<evidence type="ECO:0000256" key="10">
    <source>
        <dbReference type="ARBA" id="ARBA00023157"/>
    </source>
</evidence>
<dbReference type="AlphaFoldDB" id="A0A5S6Q069"/>
<evidence type="ECO:0000256" key="3">
    <source>
        <dbReference type="ARBA" id="ARBA00006014"/>
    </source>
</evidence>
<dbReference type="Pfam" id="PF04389">
    <property type="entry name" value="Peptidase_M28"/>
    <property type="match status" value="1"/>
</dbReference>
<dbReference type="InterPro" id="IPR037457">
    <property type="entry name" value="M28_QC"/>
</dbReference>
<keyword evidence="9" id="KW-0862">Zinc</keyword>
<dbReference type="Gene3D" id="3.40.630.10">
    <property type="entry name" value="Zn peptidases"/>
    <property type="match status" value="1"/>
</dbReference>
<evidence type="ECO:0000256" key="6">
    <source>
        <dbReference type="ARBA" id="ARBA00022525"/>
    </source>
</evidence>
<evidence type="ECO:0000313" key="14">
    <source>
        <dbReference type="WBParaSite" id="TMUE_0000000544.1"/>
    </source>
</evidence>
<dbReference type="STRING" id="70415.A0A5S6Q069"/>
<dbReference type="FunFam" id="3.40.630.10:FF:000029">
    <property type="entry name" value="Glutaminyl-peptide cyclotransferase"/>
    <property type="match status" value="1"/>
</dbReference>
<dbReference type="GO" id="GO:0008270">
    <property type="term" value="F:zinc ion binding"/>
    <property type="evidence" value="ECO:0007669"/>
    <property type="project" value="TreeGrafter"/>
</dbReference>
<feature type="domain" description="Peptidase M28" evidence="12">
    <location>
        <begin position="104"/>
        <end position="329"/>
    </location>
</feature>
<accession>A0A5S6Q069</accession>
<dbReference type="PANTHER" id="PTHR12283">
    <property type="entry name" value="GLUTAMINYL-PEPTIDE CYCLOTRANSFERASE"/>
    <property type="match status" value="1"/>
</dbReference>
<keyword evidence="13" id="KW-1185">Reference proteome</keyword>
<comment type="subcellular location">
    <subcellularLocation>
        <location evidence="2">Secreted</location>
    </subcellularLocation>
</comment>
<comment type="similarity">
    <text evidence="3">Belongs to the glutaminyl-peptide cyclotransferase family.</text>
</comment>
<dbReference type="SUPFAM" id="SSF53187">
    <property type="entry name" value="Zn-dependent exopeptidases"/>
    <property type="match status" value="1"/>
</dbReference>
<protein>
    <recommendedName>
        <fullName evidence="5">Glutaminyl-peptide cyclotransferase</fullName>
        <ecNumber evidence="4">2.3.2.5</ecNumber>
    </recommendedName>
</protein>
<evidence type="ECO:0000313" key="13">
    <source>
        <dbReference type="Proteomes" id="UP000046395"/>
    </source>
</evidence>
<dbReference type="EC" id="2.3.2.5" evidence="4"/>
<dbReference type="WBParaSite" id="TMUE_3000012219.1">
    <property type="protein sequence ID" value="TMUE_3000012219.1"/>
    <property type="gene ID" value="WBGene00301504"/>
</dbReference>
<evidence type="ECO:0000256" key="9">
    <source>
        <dbReference type="ARBA" id="ARBA00022833"/>
    </source>
</evidence>
<evidence type="ECO:0000256" key="7">
    <source>
        <dbReference type="ARBA" id="ARBA00022679"/>
    </source>
</evidence>
<reference evidence="14 15" key="3">
    <citation type="submission" date="2019-12" db="UniProtKB">
        <authorList>
            <consortium name="WormBaseParasite"/>
        </authorList>
    </citation>
    <scope>IDENTIFICATION</scope>
</reference>
<dbReference type="WBParaSite" id="TMUE_3000012219.2">
    <property type="protein sequence ID" value="TMUE_3000012219.2"/>
    <property type="gene ID" value="WBGene00301504"/>
</dbReference>
<organism evidence="13 14">
    <name type="scientific">Trichuris muris</name>
    <name type="common">Mouse whipworm</name>
    <dbReference type="NCBI Taxonomy" id="70415"/>
    <lineage>
        <taxon>Eukaryota</taxon>
        <taxon>Metazoa</taxon>
        <taxon>Ecdysozoa</taxon>
        <taxon>Nematoda</taxon>
        <taxon>Enoplea</taxon>
        <taxon>Dorylaimia</taxon>
        <taxon>Trichinellida</taxon>
        <taxon>Trichuridae</taxon>
        <taxon>Trichuris</taxon>
    </lineage>
</organism>
<dbReference type="Proteomes" id="UP000046395">
    <property type="component" value="Unassembled WGS sequence"/>
</dbReference>
<keyword evidence="8" id="KW-0479">Metal-binding</keyword>
<evidence type="ECO:0000313" key="15">
    <source>
        <dbReference type="WBParaSite" id="TMUE_3000012219.1"/>
    </source>
</evidence>
<keyword evidence="6" id="KW-0964">Secreted</keyword>